<dbReference type="STRING" id="1442368.A0A0D2FAU2"/>
<keyword evidence="7" id="KW-0963">Cytoplasm</keyword>
<comment type="cofactor">
    <cofactor evidence="1">
        <name>pyridoxal 5'-phosphate</name>
        <dbReference type="ChEBI" id="CHEBI:597326"/>
    </cofactor>
</comment>
<keyword evidence="8" id="KW-0663">Pyridoxal phosphate</keyword>
<dbReference type="InterPro" id="IPR050147">
    <property type="entry name" value="Ser/Thr_Dehydratase"/>
</dbReference>
<dbReference type="OrthoDB" id="7773036at2759"/>
<dbReference type="GO" id="GO:0006565">
    <property type="term" value="P:L-serine catabolic process"/>
    <property type="evidence" value="ECO:0007669"/>
    <property type="project" value="TreeGrafter"/>
</dbReference>
<evidence type="ECO:0000256" key="2">
    <source>
        <dbReference type="ARBA" id="ARBA00004496"/>
    </source>
</evidence>
<dbReference type="EC" id="4.3.1.17" evidence="5"/>
<dbReference type="InterPro" id="IPR000634">
    <property type="entry name" value="Ser/Thr_deHydtase_PyrdxlP-BS"/>
</dbReference>
<keyword evidence="6" id="KW-0312">Gluconeogenesis</keyword>
<evidence type="ECO:0000256" key="7">
    <source>
        <dbReference type="ARBA" id="ARBA00022490"/>
    </source>
</evidence>
<dbReference type="VEuPathDB" id="FungiDB:Z517_03003"/>
<proteinExistence type="inferred from homology"/>
<comment type="similarity">
    <text evidence="4">Belongs to the serine/threonine dehydratase family.</text>
</comment>
<dbReference type="EMBL" id="KN846970">
    <property type="protein sequence ID" value="KIW83757.1"/>
    <property type="molecule type" value="Genomic_DNA"/>
</dbReference>
<keyword evidence="13" id="KW-1185">Reference proteome</keyword>
<dbReference type="AlphaFoldDB" id="A0A0D2FAU2"/>
<dbReference type="HOGENOM" id="CLU_021152_3_1_1"/>
<sequence>MWATAQIVPDTVNAATPSSGVVHDSPAGGMTRGLKKPWVSTPLIESPGLSEAAGCRIFLKLDNFQPSGSFKSRGVGNYVLQRVRERQDASCGHLNNKTHFYASSGGNAGLACVHAARSLGYPATVVVPTATKPDLVAMLWAKGAANVIQHGQSVLEADRYLQETVLKSDPDGVYVPPFDHPDIWDGNSTVMDEIARQMHPEKPDVVVCSVGGGGLLNGIMQSLDARSWTDDVSVVAMETQGADSLSQSLKAGRLITMDKITSQARSLGVARVSQRTWEYAQRPRVMSAVLPDDQAAKGSLLLAQTEKIIAELTVGVNIALCFDGLLEKVLGRKVTKSTEVVIVVCGGNDINLEMLTEWMKAGHT</sequence>
<dbReference type="RefSeq" id="XP_013287565.1">
    <property type="nucleotide sequence ID" value="XM_013432111.1"/>
</dbReference>
<dbReference type="PANTHER" id="PTHR48078">
    <property type="entry name" value="THREONINE DEHYDRATASE, MITOCHONDRIAL-RELATED"/>
    <property type="match status" value="1"/>
</dbReference>
<evidence type="ECO:0000256" key="10">
    <source>
        <dbReference type="ARBA" id="ARBA00049406"/>
    </source>
</evidence>
<dbReference type="PANTHER" id="PTHR48078:SF2">
    <property type="entry name" value="CATABOLIC L-SERINE_THREONINE DEHYDRATASE"/>
    <property type="match status" value="1"/>
</dbReference>
<dbReference type="PROSITE" id="PS00165">
    <property type="entry name" value="DEHYDRATASE_SER_THR"/>
    <property type="match status" value="1"/>
</dbReference>
<dbReference type="Proteomes" id="UP000053029">
    <property type="component" value="Unassembled WGS sequence"/>
</dbReference>
<dbReference type="GO" id="GO:0005737">
    <property type="term" value="C:cytoplasm"/>
    <property type="evidence" value="ECO:0007669"/>
    <property type="project" value="UniProtKB-SubCell"/>
</dbReference>
<accession>A0A0D2FAU2</accession>
<dbReference type="GO" id="GO:0030170">
    <property type="term" value="F:pyridoxal phosphate binding"/>
    <property type="evidence" value="ECO:0007669"/>
    <property type="project" value="InterPro"/>
</dbReference>
<name>A0A0D2FAU2_9EURO</name>
<reference evidence="12 13" key="1">
    <citation type="submission" date="2015-01" db="EMBL/GenBank/DDBJ databases">
        <title>The Genome Sequence of Fonsecaea pedrosoi CBS 271.37.</title>
        <authorList>
            <consortium name="The Broad Institute Genomics Platform"/>
            <person name="Cuomo C."/>
            <person name="de Hoog S."/>
            <person name="Gorbushina A."/>
            <person name="Stielow B."/>
            <person name="Teixiera M."/>
            <person name="Abouelleil A."/>
            <person name="Chapman S.B."/>
            <person name="Priest M."/>
            <person name="Young S.K."/>
            <person name="Wortman J."/>
            <person name="Nusbaum C."/>
            <person name="Birren B."/>
        </authorList>
    </citation>
    <scope>NUCLEOTIDE SEQUENCE [LARGE SCALE GENOMIC DNA]</scope>
    <source>
        <strain evidence="12 13">CBS 271.37</strain>
    </source>
</reference>
<dbReference type="SUPFAM" id="SSF53686">
    <property type="entry name" value="Tryptophan synthase beta subunit-like PLP-dependent enzymes"/>
    <property type="match status" value="1"/>
</dbReference>
<evidence type="ECO:0000256" key="9">
    <source>
        <dbReference type="ARBA" id="ARBA00023239"/>
    </source>
</evidence>
<protein>
    <recommendedName>
        <fullName evidence="5">L-serine ammonia-lyase</fullName>
        <ecNumber evidence="5">4.3.1.17</ecNumber>
    </recommendedName>
</protein>
<evidence type="ECO:0000256" key="6">
    <source>
        <dbReference type="ARBA" id="ARBA00022432"/>
    </source>
</evidence>
<dbReference type="GO" id="GO:0006567">
    <property type="term" value="P:L-threonine catabolic process"/>
    <property type="evidence" value="ECO:0007669"/>
    <property type="project" value="TreeGrafter"/>
</dbReference>
<comment type="subcellular location">
    <subcellularLocation>
        <location evidence="2">Cytoplasm</location>
    </subcellularLocation>
</comment>
<dbReference type="Gene3D" id="3.40.50.1100">
    <property type="match status" value="2"/>
</dbReference>
<gene>
    <name evidence="12" type="ORF">Z517_03003</name>
</gene>
<dbReference type="GO" id="GO:0003941">
    <property type="term" value="F:L-serine ammonia-lyase activity"/>
    <property type="evidence" value="ECO:0007669"/>
    <property type="project" value="UniProtKB-EC"/>
</dbReference>
<keyword evidence="9" id="KW-0456">Lyase</keyword>
<evidence type="ECO:0000259" key="11">
    <source>
        <dbReference type="Pfam" id="PF00291"/>
    </source>
</evidence>
<evidence type="ECO:0000313" key="13">
    <source>
        <dbReference type="Proteomes" id="UP000053029"/>
    </source>
</evidence>
<dbReference type="GeneID" id="25302493"/>
<comment type="catalytic activity">
    <reaction evidence="10">
        <text>L-serine = pyruvate + NH4(+)</text>
        <dbReference type="Rhea" id="RHEA:19169"/>
        <dbReference type="ChEBI" id="CHEBI:15361"/>
        <dbReference type="ChEBI" id="CHEBI:28938"/>
        <dbReference type="ChEBI" id="CHEBI:33384"/>
        <dbReference type="EC" id="4.3.1.17"/>
    </reaction>
</comment>
<dbReference type="InterPro" id="IPR036052">
    <property type="entry name" value="TrpB-like_PALP_sf"/>
</dbReference>
<evidence type="ECO:0000313" key="12">
    <source>
        <dbReference type="EMBL" id="KIW83757.1"/>
    </source>
</evidence>
<organism evidence="12 13">
    <name type="scientific">Fonsecaea pedrosoi CBS 271.37</name>
    <dbReference type="NCBI Taxonomy" id="1442368"/>
    <lineage>
        <taxon>Eukaryota</taxon>
        <taxon>Fungi</taxon>
        <taxon>Dikarya</taxon>
        <taxon>Ascomycota</taxon>
        <taxon>Pezizomycotina</taxon>
        <taxon>Eurotiomycetes</taxon>
        <taxon>Chaetothyriomycetidae</taxon>
        <taxon>Chaetothyriales</taxon>
        <taxon>Herpotrichiellaceae</taxon>
        <taxon>Fonsecaea</taxon>
    </lineage>
</organism>
<evidence type="ECO:0000256" key="1">
    <source>
        <dbReference type="ARBA" id="ARBA00001933"/>
    </source>
</evidence>
<feature type="domain" description="Tryptophan synthase beta chain-like PALP" evidence="11">
    <location>
        <begin position="40"/>
        <end position="346"/>
    </location>
</feature>
<evidence type="ECO:0000256" key="4">
    <source>
        <dbReference type="ARBA" id="ARBA00010869"/>
    </source>
</evidence>
<dbReference type="FunFam" id="3.40.50.1100:FF:000040">
    <property type="entry name" value="L-serine dehydratase, putative"/>
    <property type="match status" value="1"/>
</dbReference>
<evidence type="ECO:0000256" key="3">
    <source>
        <dbReference type="ARBA" id="ARBA00004742"/>
    </source>
</evidence>
<dbReference type="GO" id="GO:0009097">
    <property type="term" value="P:isoleucine biosynthetic process"/>
    <property type="evidence" value="ECO:0007669"/>
    <property type="project" value="TreeGrafter"/>
</dbReference>
<dbReference type="Pfam" id="PF00291">
    <property type="entry name" value="PALP"/>
    <property type="match status" value="1"/>
</dbReference>
<dbReference type="GO" id="GO:0004794">
    <property type="term" value="F:threonine deaminase activity"/>
    <property type="evidence" value="ECO:0007669"/>
    <property type="project" value="TreeGrafter"/>
</dbReference>
<dbReference type="InterPro" id="IPR001926">
    <property type="entry name" value="TrpB-like_PALP"/>
</dbReference>
<comment type="pathway">
    <text evidence="3">Carbohydrate biosynthesis; gluconeogenesis.</text>
</comment>
<evidence type="ECO:0000256" key="5">
    <source>
        <dbReference type="ARBA" id="ARBA00012093"/>
    </source>
</evidence>
<evidence type="ECO:0000256" key="8">
    <source>
        <dbReference type="ARBA" id="ARBA00022898"/>
    </source>
</evidence>
<dbReference type="GO" id="GO:0006094">
    <property type="term" value="P:gluconeogenesis"/>
    <property type="evidence" value="ECO:0007669"/>
    <property type="project" value="UniProtKB-KW"/>
</dbReference>